<dbReference type="AlphaFoldDB" id="A0A1G8DL94"/>
<dbReference type="InterPro" id="IPR050832">
    <property type="entry name" value="Bact_Acetyltransf"/>
</dbReference>
<dbReference type="CDD" id="cd04301">
    <property type="entry name" value="NAT_SF"/>
    <property type="match status" value="1"/>
</dbReference>
<dbReference type="PROSITE" id="PS51186">
    <property type="entry name" value="GNAT"/>
    <property type="match status" value="1"/>
</dbReference>
<keyword evidence="2" id="KW-0012">Acyltransferase</keyword>
<dbReference type="GO" id="GO:0016747">
    <property type="term" value="F:acyltransferase activity, transferring groups other than amino-acyl groups"/>
    <property type="evidence" value="ECO:0007669"/>
    <property type="project" value="InterPro"/>
</dbReference>
<evidence type="ECO:0000313" key="5">
    <source>
        <dbReference type="Proteomes" id="UP000198854"/>
    </source>
</evidence>
<dbReference type="PANTHER" id="PTHR43877">
    <property type="entry name" value="AMINOALKYLPHOSPHONATE N-ACETYLTRANSFERASE-RELATED-RELATED"/>
    <property type="match status" value="1"/>
</dbReference>
<name>A0A1G8DL94_9VIBR</name>
<dbReference type="EMBL" id="FNDD01000020">
    <property type="protein sequence ID" value="SDH58473.1"/>
    <property type="molecule type" value="Genomic_DNA"/>
</dbReference>
<sequence length="162" mass="19153">MIDVPKLSLVAVEQCEFERVFSHYKHALYHYIDAVFGWDEHFQRKRLQESALQGFYWVENGDNPVGLVWFNVNKSEQHNALHLHLLLVFSKWQNQGFGQEIINLLTSSADQQDLKYLTLSSFIANQRAIRFYQRQGFAVVEQETHFVSMRRLLYKSLDKEKA</sequence>
<dbReference type="Proteomes" id="UP000198854">
    <property type="component" value="Unassembled WGS sequence"/>
</dbReference>
<protein>
    <submittedName>
        <fullName evidence="4">Acetyltransferase (GNAT) domain-containing protein</fullName>
    </submittedName>
</protein>
<dbReference type="Gene3D" id="3.40.630.30">
    <property type="match status" value="1"/>
</dbReference>
<feature type="domain" description="N-acetyltransferase" evidence="3">
    <location>
        <begin position="15"/>
        <end position="158"/>
    </location>
</feature>
<keyword evidence="1 4" id="KW-0808">Transferase</keyword>
<dbReference type="InterPro" id="IPR000182">
    <property type="entry name" value="GNAT_dom"/>
</dbReference>
<evidence type="ECO:0000256" key="2">
    <source>
        <dbReference type="ARBA" id="ARBA00023315"/>
    </source>
</evidence>
<evidence type="ECO:0000313" key="4">
    <source>
        <dbReference type="EMBL" id="SDH58473.1"/>
    </source>
</evidence>
<reference evidence="4 5" key="1">
    <citation type="submission" date="2016-10" db="EMBL/GenBank/DDBJ databases">
        <authorList>
            <person name="de Groot N.N."/>
        </authorList>
    </citation>
    <scope>NUCLEOTIDE SEQUENCE [LARGE SCALE GENOMIC DNA]</scope>
    <source>
        <strain evidence="4 5">CGMCC 1.10228</strain>
    </source>
</reference>
<organism evidence="4 5">
    <name type="scientific">Vibrio xiamenensis</name>
    <dbReference type="NCBI Taxonomy" id="861298"/>
    <lineage>
        <taxon>Bacteria</taxon>
        <taxon>Pseudomonadati</taxon>
        <taxon>Pseudomonadota</taxon>
        <taxon>Gammaproteobacteria</taxon>
        <taxon>Vibrionales</taxon>
        <taxon>Vibrionaceae</taxon>
        <taxon>Vibrio</taxon>
    </lineage>
</organism>
<dbReference type="InterPro" id="IPR016181">
    <property type="entry name" value="Acyl_CoA_acyltransferase"/>
</dbReference>
<evidence type="ECO:0000259" key="3">
    <source>
        <dbReference type="PROSITE" id="PS51186"/>
    </source>
</evidence>
<dbReference type="SUPFAM" id="SSF55729">
    <property type="entry name" value="Acyl-CoA N-acyltransferases (Nat)"/>
    <property type="match status" value="1"/>
</dbReference>
<evidence type="ECO:0000256" key="1">
    <source>
        <dbReference type="ARBA" id="ARBA00022679"/>
    </source>
</evidence>
<accession>A0A1G8DL94</accession>
<dbReference type="RefSeq" id="WP_093276075.1">
    <property type="nucleotide sequence ID" value="NZ_FNDD01000020.1"/>
</dbReference>
<dbReference type="Pfam" id="PF00583">
    <property type="entry name" value="Acetyltransf_1"/>
    <property type="match status" value="1"/>
</dbReference>
<dbReference type="STRING" id="861298.SAMN04488136_12054"/>
<keyword evidence="5" id="KW-1185">Reference proteome</keyword>
<dbReference type="OrthoDB" id="5892514at2"/>
<gene>
    <name evidence="4" type="ORF">SAMN04488136_12054</name>
</gene>
<proteinExistence type="predicted"/>
<dbReference type="PANTHER" id="PTHR43877:SF2">
    <property type="entry name" value="AMINOALKYLPHOSPHONATE N-ACETYLTRANSFERASE-RELATED"/>
    <property type="match status" value="1"/>
</dbReference>